<feature type="compositionally biased region" description="Polar residues" evidence="1">
    <location>
        <begin position="111"/>
        <end position="121"/>
    </location>
</feature>
<evidence type="ECO:0000313" key="3">
    <source>
        <dbReference type="Proteomes" id="UP001465976"/>
    </source>
</evidence>
<dbReference type="EMBL" id="JBAHYK010001389">
    <property type="protein sequence ID" value="KAL0568219.1"/>
    <property type="molecule type" value="Genomic_DNA"/>
</dbReference>
<organism evidence="2 3">
    <name type="scientific">Marasmius crinis-equi</name>
    <dbReference type="NCBI Taxonomy" id="585013"/>
    <lineage>
        <taxon>Eukaryota</taxon>
        <taxon>Fungi</taxon>
        <taxon>Dikarya</taxon>
        <taxon>Basidiomycota</taxon>
        <taxon>Agaricomycotina</taxon>
        <taxon>Agaricomycetes</taxon>
        <taxon>Agaricomycetidae</taxon>
        <taxon>Agaricales</taxon>
        <taxon>Marasmiineae</taxon>
        <taxon>Marasmiaceae</taxon>
        <taxon>Marasmius</taxon>
    </lineage>
</organism>
<comment type="caution">
    <text evidence="2">The sequence shown here is derived from an EMBL/GenBank/DDBJ whole genome shotgun (WGS) entry which is preliminary data.</text>
</comment>
<evidence type="ECO:0000313" key="2">
    <source>
        <dbReference type="EMBL" id="KAL0568219.1"/>
    </source>
</evidence>
<protein>
    <submittedName>
        <fullName evidence="2">Uncharacterized protein</fullName>
    </submittedName>
</protein>
<reference evidence="2 3" key="1">
    <citation type="submission" date="2024-02" db="EMBL/GenBank/DDBJ databases">
        <title>A draft genome for the cacao thread blight pathogen Marasmius crinis-equi.</title>
        <authorList>
            <person name="Cohen S.P."/>
            <person name="Baruah I.K."/>
            <person name="Amoako-Attah I."/>
            <person name="Bukari Y."/>
            <person name="Meinhardt L.W."/>
            <person name="Bailey B.A."/>
        </authorList>
    </citation>
    <scope>NUCLEOTIDE SEQUENCE [LARGE SCALE GENOMIC DNA]</scope>
    <source>
        <strain evidence="2 3">GH-76</strain>
    </source>
</reference>
<proteinExistence type="predicted"/>
<evidence type="ECO:0000256" key="1">
    <source>
        <dbReference type="SAM" id="MobiDB-lite"/>
    </source>
</evidence>
<accession>A0ABR3EZI8</accession>
<sequence length="148" mass="16714">MTGNCVGHGELVEEAVRVGCLEWNDTADEFLNLNMVASKIHEKHFQGSSGWWKSYAGIDPGLMPAIARWYTGAEELERKIFEAQEKDRQIHFEAEHLRRRNARSPCHASGRPTTEVVNSSHQVPDTFATRAQRIWHPDSGALISNVTM</sequence>
<name>A0ABR3EZI8_9AGAR</name>
<feature type="region of interest" description="Disordered" evidence="1">
    <location>
        <begin position="101"/>
        <end position="121"/>
    </location>
</feature>
<dbReference type="Proteomes" id="UP001465976">
    <property type="component" value="Unassembled WGS sequence"/>
</dbReference>
<gene>
    <name evidence="2" type="ORF">V5O48_013769</name>
</gene>
<keyword evidence="3" id="KW-1185">Reference proteome</keyword>